<dbReference type="GO" id="GO:0004198">
    <property type="term" value="F:calcium-dependent cysteine-type endopeptidase activity"/>
    <property type="evidence" value="ECO:0007669"/>
    <property type="project" value="InterPro"/>
</dbReference>
<dbReference type="AlphaFoldDB" id="A0A8H5B5F9"/>
<organism evidence="9 10">
    <name type="scientific">Psilocybe cf. subviscida</name>
    <dbReference type="NCBI Taxonomy" id="2480587"/>
    <lineage>
        <taxon>Eukaryota</taxon>
        <taxon>Fungi</taxon>
        <taxon>Dikarya</taxon>
        <taxon>Basidiomycota</taxon>
        <taxon>Agaricomycotina</taxon>
        <taxon>Agaricomycetes</taxon>
        <taxon>Agaricomycetidae</taxon>
        <taxon>Agaricales</taxon>
        <taxon>Agaricineae</taxon>
        <taxon>Strophariaceae</taxon>
        <taxon>Psilocybe</taxon>
    </lineage>
</organism>
<dbReference type="PROSITE" id="PS50203">
    <property type="entry name" value="CALPAIN_CAT"/>
    <property type="match status" value="1"/>
</dbReference>
<evidence type="ECO:0000256" key="1">
    <source>
        <dbReference type="ARBA" id="ARBA00007623"/>
    </source>
</evidence>
<reference evidence="9 10" key="1">
    <citation type="journal article" date="2020" name="ISME J.">
        <title>Uncovering the hidden diversity of litter-decomposition mechanisms in mushroom-forming fungi.</title>
        <authorList>
            <person name="Floudas D."/>
            <person name="Bentzer J."/>
            <person name="Ahren D."/>
            <person name="Johansson T."/>
            <person name="Persson P."/>
            <person name="Tunlid A."/>
        </authorList>
    </citation>
    <scope>NUCLEOTIDE SEQUENCE [LARGE SCALE GENOMIC DNA]</scope>
    <source>
        <strain evidence="9 10">CBS 101986</strain>
    </source>
</reference>
<comment type="caution">
    <text evidence="6">Lacks conserved residue(s) required for the propagation of feature annotation.</text>
</comment>
<dbReference type="PANTHER" id="PTHR10183:SF379">
    <property type="entry name" value="CALPAIN-5"/>
    <property type="match status" value="1"/>
</dbReference>
<evidence type="ECO:0000256" key="3">
    <source>
        <dbReference type="ARBA" id="ARBA00022801"/>
    </source>
</evidence>
<dbReference type="SMART" id="SM00230">
    <property type="entry name" value="CysPc"/>
    <property type="match status" value="1"/>
</dbReference>
<evidence type="ECO:0000313" key="9">
    <source>
        <dbReference type="EMBL" id="KAF5316591.1"/>
    </source>
</evidence>
<comment type="similarity">
    <text evidence="1">Belongs to the peptidase C2 family.</text>
</comment>
<proteinExistence type="inferred from homology"/>
<evidence type="ECO:0000256" key="2">
    <source>
        <dbReference type="ARBA" id="ARBA00022670"/>
    </source>
</evidence>
<dbReference type="EMBL" id="JAACJJ010000042">
    <property type="protein sequence ID" value="KAF5316591.1"/>
    <property type="molecule type" value="Genomic_DNA"/>
</dbReference>
<dbReference type="GO" id="GO:0006508">
    <property type="term" value="P:proteolysis"/>
    <property type="evidence" value="ECO:0007669"/>
    <property type="project" value="UniProtKB-KW"/>
</dbReference>
<accession>A0A8H5B5F9</accession>
<evidence type="ECO:0000256" key="5">
    <source>
        <dbReference type="PIRSR" id="PIRSR622684-1"/>
    </source>
</evidence>
<feature type="domain" description="Calpain catalytic" evidence="8">
    <location>
        <begin position="79"/>
        <end position="374"/>
    </location>
</feature>
<dbReference type="InterPro" id="IPR001300">
    <property type="entry name" value="Peptidase_C2_calpain_cat"/>
</dbReference>
<evidence type="ECO:0000256" key="7">
    <source>
        <dbReference type="SAM" id="MobiDB-lite"/>
    </source>
</evidence>
<dbReference type="InterPro" id="IPR038765">
    <property type="entry name" value="Papain-like_cys_pep_sf"/>
</dbReference>
<dbReference type="Proteomes" id="UP000567179">
    <property type="component" value="Unassembled WGS sequence"/>
</dbReference>
<dbReference type="InterPro" id="IPR022684">
    <property type="entry name" value="Calpain_cysteine_protease"/>
</dbReference>
<evidence type="ECO:0000256" key="4">
    <source>
        <dbReference type="ARBA" id="ARBA00022807"/>
    </source>
</evidence>
<protein>
    <recommendedName>
        <fullName evidence="8">Calpain catalytic domain-containing protein</fullName>
    </recommendedName>
</protein>
<feature type="active site" evidence="5">
    <location>
        <position position="108"/>
    </location>
</feature>
<comment type="caution">
    <text evidence="9">The sequence shown here is derived from an EMBL/GenBank/DDBJ whole genome shotgun (WGS) entry which is preliminary data.</text>
</comment>
<sequence length="666" mass="75106">MESSVKTVIYAQQQPTGTSLRQSMMTAYRECEATVKRIASSCRARNRKFRDVDFDLENDRNNCLHSLELSNIFNPPQVRRVTDIFDNPVFYKGTPESADIIEGEAMNCHLVSALSNIASMDDLIKNVCVARDEAAGVYGFIFYRDSYWISVIIDNLLFIRAPKYELLTKQEQELHYFDRDAYIATACKGSSSLYFSKPAHGEETWVPLLEKAYAKAHGDYESISYGRTCDVIEDLTGFGLPNRCVSNQLSTKDILDHDKFWQQELVKVNQDRLFGCWFDSPDGYRSGKYTGKVEGLFGHMSYSVVRAVEVKGKRFVVMRDPSGTVKWNGRWCDGSKEWTPEWLEVLPEIGHSFGRAGQFVMEYNDFLSIWREIQRTLIFDENWIMSSQWLLVEKPYASTSPRSFGDIVYRFILSASSHTVVVLTKYDTTYFEEVQGPSSWNLDFVLAKEGTQEPLCESCYSFFHSRNVSVELDLEPGAYVVLARLDATPTKTKDYFSDGISNGWNTRKVARRLTERAKGQSLASNYTPNPALFPAPVSKILASEAVKTDRQAIDTLNVHGQQIGVGEDITISTMVKTTQTITKSSRSYGFEPIARVAIADDVWDGSTPCTPTQPTRELAPAPDSAQYPPVNLAENTLDKDNSIVVGLKVYTYNTRLASISGRLGSD</sequence>
<name>A0A8H5B5F9_9AGAR</name>
<dbReference type="Pfam" id="PF00648">
    <property type="entry name" value="Peptidase_C2"/>
    <property type="match status" value="1"/>
</dbReference>
<dbReference type="PANTHER" id="PTHR10183">
    <property type="entry name" value="CALPAIN"/>
    <property type="match status" value="1"/>
</dbReference>
<evidence type="ECO:0000256" key="6">
    <source>
        <dbReference type="PROSITE-ProRule" id="PRU00239"/>
    </source>
</evidence>
<feature type="region of interest" description="Disordered" evidence="7">
    <location>
        <begin position="605"/>
        <end position="627"/>
    </location>
</feature>
<gene>
    <name evidence="9" type="ORF">D9619_006614</name>
</gene>
<evidence type="ECO:0000313" key="10">
    <source>
        <dbReference type="Proteomes" id="UP000567179"/>
    </source>
</evidence>
<dbReference type="OrthoDB" id="424753at2759"/>
<keyword evidence="4" id="KW-0788">Thiol protease</keyword>
<evidence type="ECO:0000259" key="8">
    <source>
        <dbReference type="PROSITE" id="PS50203"/>
    </source>
</evidence>
<dbReference type="SUPFAM" id="SSF54001">
    <property type="entry name" value="Cysteine proteinases"/>
    <property type="match status" value="1"/>
</dbReference>
<keyword evidence="3" id="KW-0378">Hydrolase</keyword>
<keyword evidence="2" id="KW-0645">Protease</keyword>
<dbReference type="Gene3D" id="3.90.70.10">
    <property type="entry name" value="Cysteine proteinases"/>
    <property type="match status" value="1"/>
</dbReference>
<keyword evidence="10" id="KW-1185">Reference proteome</keyword>